<dbReference type="STRING" id="1121395.SAMN02745215_00864"/>
<accession>A0A1M7SHI5</accession>
<gene>
    <name evidence="2" type="ORF">SAMN02745215_00864</name>
</gene>
<feature type="domain" description="CobW/HypB/UreG nucleotide-binding" evidence="1">
    <location>
        <begin position="7"/>
        <end position="191"/>
    </location>
</feature>
<dbReference type="PANTHER" id="PTHR13748">
    <property type="entry name" value="COBW-RELATED"/>
    <property type="match status" value="1"/>
</dbReference>
<evidence type="ECO:0000313" key="2">
    <source>
        <dbReference type="EMBL" id="SHN57938.1"/>
    </source>
</evidence>
<dbReference type="SUPFAM" id="SSF52540">
    <property type="entry name" value="P-loop containing nucleoside triphosphate hydrolases"/>
    <property type="match status" value="1"/>
</dbReference>
<dbReference type="PANTHER" id="PTHR13748:SF62">
    <property type="entry name" value="COBW DOMAIN-CONTAINING PROTEIN"/>
    <property type="match status" value="1"/>
</dbReference>
<dbReference type="GO" id="GO:0005737">
    <property type="term" value="C:cytoplasm"/>
    <property type="evidence" value="ECO:0007669"/>
    <property type="project" value="TreeGrafter"/>
</dbReference>
<reference evidence="3" key="1">
    <citation type="submission" date="2016-12" db="EMBL/GenBank/DDBJ databases">
        <authorList>
            <person name="Varghese N."/>
            <person name="Submissions S."/>
        </authorList>
    </citation>
    <scope>NUCLEOTIDE SEQUENCE [LARGE SCALE GENOMIC DNA]</scope>
    <source>
        <strain evidence="3">DSM 11544</strain>
    </source>
</reference>
<proteinExistence type="predicted"/>
<dbReference type="InterPro" id="IPR051316">
    <property type="entry name" value="Zinc-reg_GTPase_activator"/>
</dbReference>
<dbReference type="Gene3D" id="3.40.50.300">
    <property type="entry name" value="P-loop containing nucleotide triphosphate hydrolases"/>
    <property type="match status" value="1"/>
</dbReference>
<dbReference type="RefSeq" id="WP_072771430.1">
    <property type="nucleotide sequence ID" value="NZ_FRDN01000004.1"/>
</dbReference>
<dbReference type="Pfam" id="PF02492">
    <property type="entry name" value="cobW"/>
    <property type="match status" value="1"/>
</dbReference>
<keyword evidence="3" id="KW-1185">Reference proteome</keyword>
<name>A0A1M7SHI5_9FIRM</name>
<organism evidence="2 3">
    <name type="scientific">Desulfitobacterium chlororespirans DSM 11544</name>
    <dbReference type="NCBI Taxonomy" id="1121395"/>
    <lineage>
        <taxon>Bacteria</taxon>
        <taxon>Bacillati</taxon>
        <taxon>Bacillota</taxon>
        <taxon>Clostridia</taxon>
        <taxon>Eubacteriales</taxon>
        <taxon>Desulfitobacteriaceae</taxon>
        <taxon>Desulfitobacterium</taxon>
    </lineage>
</organism>
<dbReference type="Proteomes" id="UP000184010">
    <property type="component" value="Unassembled WGS sequence"/>
</dbReference>
<sequence>MNKTKFMVVSGFLGAGKTTSMIALAQSIDQSGGKAAIIANDLGAKNLVDADFTSTTDCYVTPLAGGCICYQTEALVGILRKIRNSVQPDLIMSDIPGCGIGALDLVYHRLHKDYGEEFRLAPFLVVVDPERLRMIMPEQADIHLPEEMKFLLSAQLEEADAVVLNKIDLLSGEDVEKYMGFLREACPDVPVYAISAKAKTNIQDVVDHIMTNDAKLKVVDIGYGGLEFIAAENKLSWYNRRFFLKSKEGSAVDYNQVIHDYIEFFREKLIENRRNVPHLKLFATGAEKDFSKASLLGVDYDSEYERKLEGQYDKLRVIINARAACESQLLIRLMDESLEETAAKHHLSCDVFFTECFGMMDEGLE</sequence>
<protein>
    <submittedName>
        <fullName evidence="2">CobW/HypB/UreG, nucleotide-binding domain</fullName>
    </submittedName>
</protein>
<dbReference type="InterPro" id="IPR003495">
    <property type="entry name" value="CobW/HypB/UreG_nucleotide-bd"/>
</dbReference>
<dbReference type="EMBL" id="FRDN01000004">
    <property type="protein sequence ID" value="SHN57938.1"/>
    <property type="molecule type" value="Genomic_DNA"/>
</dbReference>
<evidence type="ECO:0000313" key="3">
    <source>
        <dbReference type="Proteomes" id="UP000184010"/>
    </source>
</evidence>
<dbReference type="AlphaFoldDB" id="A0A1M7SHI5"/>
<dbReference type="InterPro" id="IPR027417">
    <property type="entry name" value="P-loop_NTPase"/>
</dbReference>
<evidence type="ECO:0000259" key="1">
    <source>
        <dbReference type="Pfam" id="PF02492"/>
    </source>
</evidence>